<protein>
    <recommendedName>
        <fullName evidence="10">Tyr recombinase domain-containing protein</fullName>
    </recommendedName>
</protein>
<sequence>MPRKSGVWFWAARGEYCTTIDGKRHRLGANMKEAEKRYHELMAKPERRVVASDSVASIIDSFLEYCKNHKAERTYDWYLRHAQSFAETIPANLRVNDLRPLHIQKWIDGQANWSNATKHGGIRSIQRAFRWATKQGYIDHSPIAMMDKPTPGRRETIVTASEFKVILAGIKDEPFRDLLTAAWETGARPQELLAVEARHVDLANQRWVFAREESKGKKKQRVIYLTPKMVKITKRLMKKFPEGKLFRNMRKQPWTAMSINCRFQRLKKKSGGDKLCLYALRHSYCTKALENGVDPVTLAELMGHADATMISRVYSHLTHNHSRLIEQARKAAG</sequence>
<dbReference type="InterPro" id="IPR011010">
    <property type="entry name" value="DNA_brk_join_enz"/>
</dbReference>
<evidence type="ECO:0008006" key="10">
    <source>
        <dbReference type="Google" id="ProtNLM"/>
    </source>
</evidence>
<evidence type="ECO:0000256" key="2">
    <source>
        <dbReference type="ARBA" id="ARBA00022908"/>
    </source>
</evidence>
<dbReference type="Proteomes" id="UP000237819">
    <property type="component" value="Unassembled WGS sequence"/>
</dbReference>
<keyword evidence="4" id="KW-0233">DNA recombination</keyword>
<keyword evidence="2" id="KW-0229">DNA integration</keyword>
<dbReference type="GO" id="GO:0003677">
    <property type="term" value="F:DNA binding"/>
    <property type="evidence" value="ECO:0007669"/>
    <property type="project" value="UniProtKB-UniRule"/>
</dbReference>
<dbReference type="InterPro" id="IPR002104">
    <property type="entry name" value="Integrase_catalytic"/>
</dbReference>
<keyword evidence="3 5" id="KW-0238">DNA-binding</keyword>
<evidence type="ECO:0000256" key="5">
    <source>
        <dbReference type="PROSITE-ProRule" id="PRU01248"/>
    </source>
</evidence>
<dbReference type="RefSeq" id="WP_105334242.1">
    <property type="nucleotide sequence ID" value="NZ_PUHZ01000005.1"/>
</dbReference>
<dbReference type="PANTHER" id="PTHR30349:SF41">
    <property type="entry name" value="INTEGRASE_RECOMBINASE PROTEIN MJ0367-RELATED"/>
    <property type="match status" value="1"/>
</dbReference>
<comment type="similarity">
    <text evidence="1">Belongs to the 'phage' integrase family.</text>
</comment>
<dbReference type="InterPro" id="IPR050090">
    <property type="entry name" value="Tyrosine_recombinase_XerCD"/>
</dbReference>
<reference evidence="8 9" key="1">
    <citation type="submission" date="2018-02" db="EMBL/GenBank/DDBJ databases">
        <title>Comparative genomes isolates from brazilian mangrove.</title>
        <authorList>
            <person name="Araujo J.E."/>
            <person name="Taketani R.G."/>
            <person name="Silva M.C.P."/>
            <person name="Loureco M.V."/>
            <person name="Andreote F.D."/>
        </authorList>
    </citation>
    <scope>NUCLEOTIDE SEQUENCE [LARGE SCALE GENOMIC DNA]</scope>
    <source>
        <strain evidence="8 9">Nap-Phe MGV</strain>
    </source>
</reference>
<dbReference type="PROSITE" id="PS51900">
    <property type="entry name" value="CB"/>
    <property type="match status" value="1"/>
</dbReference>
<dbReference type="InterPro" id="IPR010998">
    <property type="entry name" value="Integrase_recombinase_N"/>
</dbReference>
<feature type="domain" description="Tyr recombinase" evidence="6">
    <location>
        <begin position="153"/>
        <end position="329"/>
    </location>
</feature>
<evidence type="ECO:0000259" key="6">
    <source>
        <dbReference type="PROSITE" id="PS51898"/>
    </source>
</evidence>
<accession>A0A2S8GSK0</accession>
<dbReference type="GO" id="GO:0006310">
    <property type="term" value="P:DNA recombination"/>
    <property type="evidence" value="ECO:0007669"/>
    <property type="project" value="UniProtKB-KW"/>
</dbReference>
<dbReference type="GO" id="GO:0015074">
    <property type="term" value="P:DNA integration"/>
    <property type="evidence" value="ECO:0007669"/>
    <property type="project" value="UniProtKB-KW"/>
</dbReference>
<evidence type="ECO:0000313" key="8">
    <source>
        <dbReference type="EMBL" id="PQO47351.1"/>
    </source>
</evidence>
<proteinExistence type="inferred from homology"/>
<organism evidence="8 9">
    <name type="scientific">Blastopirellula marina</name>
    <dbReference type="NCBI Taxonomy" id="124"/>
    <lineage>
        <taxon>Bacteria</taxon>
        <taxon>Pseudomonadati</taxon>
        <taxon>Planctomycetota</taxon>
        <taxon>Planctomycetia</taxon>
        <taxon>Pirellulales</taxon>
        <taxon>Pirellulaceae</taxon>
        <taxon>Blastopirellula</taxon>
    </lineage>
</organism>
<name>A0A2S8GSK0_9BACT</name>
<dbReference type="SUPFAM" id="SSF56349">
    <property type="entry name" value="DNA breaking-rejoining enzymes"/>
    <property type="match status" value="1"/>
</dbReference>
<gene>
    <name evidence="8" type="ORF">C5Y93_04735</name>
</gene>
<dbReference type="InterPro" id="IPR044068">
    <property type="entry name" value="CB"/>
</dbReference>
<evidence type="ECO:0000256" key="3">
    <source>
        <dbReference type="ARBA" id="ARBA00023125"/>
    </source>
</evidence>
<dbReference type="OrthoDB" id="255290at2"/>
<dbReference type="InterPro" id="IPR013762">
    <property type="entry name" value="Integrase-like_cat_sf"/>
</dbReference>
<dbReference type="Pfam" id="PF00589">
    <property type="entry name" value="Phage_integrase"/>
    <property type="match status" value="1"/>
</dbReference>
<evidence type="ECO:0000256" key="4">
    <source>
        <dbReference type="ARBA" id="ARBA00023172"/>
    </source>
</evidence>
<dbReference type="CDD" id="cd00796">
    <property type="entry name" value="INT_Rci_Hp1_C"/>
    <property type="match status" value="1"/>
</dbReference>
<evidence type="ECO:0000259" key="7">
    <source>
        <dbReference type="PROSITE" id="PS51900"/>
    </source>
</evidence>
<dbReference type="Gene3D" id="1.10.150.130">
    <property type="match status" value="1"/>
</dbReference>
<dbReference type="Gene3D" id="1.10.443.10">
    <property type="entry name" value="Intergrase catalytic core"/>
    <property type="match status" value="1"/>
</dbReference>
<dbReference type="EMBL" id="PUHZ01000005">
    <property type="protein sequence ID" value="PQO47351.1"/>
    <property type="molecule type" value="Genomic_DNA"/>
</dbReference>
<dbReference type="AlphaFoldDB" id="A0A2S8GSK0"/>
<feature type="domain" description="Core-binding (CB)" evidence="7">
    <location>
        <begin position="53"/>
        <end position="133"/>
    </location>
</feature>
<dbReference type="PANTHER" id="PTHR30349">
    <property type="entry name" value="PHAGE INTEGRASE-RELATED"/>
    <property type="match status" value="1"/>
</dbReference>
<evidence type="ECO:0000256" key="1">
    <source>
        <dbReference type="ARBA" id="ARBA00008857"/>
    </source>
</evidence>
<evidence type="ECO:0000313" key="9">
    <source>
        <dbReference type="Proteomes" id="UP000237819"/>
    </source>
</evidence>
<dbReference type="PROSITE" id="PS51898">
    <property type="entry name" value="TYR_RECOMBINASE"/>
    <property type="match status" value="1"/>
</dbReference>
<comment type="caution">
    <text evidence="8">The sequence shown here is derived from an EMBL/GenBank/DDBJ whole genome shotgun (WGS) entry which is preliminary data.</text>
</comment>